<name>A0A2S2DXL1_9BACT</name>
<accession>A0A2S2DXL1</accession>
<organism evidence="2 3">
    <name type="scientific">Aquirufa nivalisilvae</name>
    <dbReference type="NCBI Taxonomy" id="2516557"/>
    <lineage>
        <taxon>Bacteria</taxon>
        <taxon>Pseudomonadati</taxon>
        <taxon>Bacteroidota</taxon>
        <taxon>Cytophagia</taxon>
        <taxon>Cytophagales</taxon>
        <taxon>Flectobacillaceae</taxon>
        <taxon>Aquirufa</taxon>
    </lineage>
</organism>
<dbReference type="AlphaFoldDB" id="A0A2S2DXL1"/>
<evidence type="ECO:0000313" key="2">
    <source>
        <dbReference type="EMBL" id="AWL10138.1"/>
    </source>
</evidence>
<evidence type="ECO:0000259" key="1">
    <source>
        <dbReference type="Pfam" id="PF14134"/>
    </source>
</evidence>
<sequence>MVKFYTIPIKFRNKYVRMLTEKDKIQLSKRGISEHEVNQQVDYFKQGFPWMHLDRAASIGNGIIHLSNEDVDRYVKRFEDAKKTLSILKMVPASGAATRMFKSLFEHLAELKPNKESSVFFDRLSEFAFAPELKKLLPEWSTEQEILENLLLNKGLDYGSLPKGLLSFHYYEDGVRTPLEEHLVEAVEYASDGKDAYLHFTVSPEHRSRFDALVNQVLPKLEKKYQVKFHISFSEQKPSTDTVAVDKDNNLFREADGSMLFRPAGHGALLENLNDLDADLIFIKNIDNVVPDKLKDSTIVYKKALGGLLVEILDKIKAYARVLKGEISAATLEEMQEFSGKYLGIQPGKAWVEHSQEEKIALFKKIFNRPTRICGVVKNTGEPGGGPFWCKDQEGNSTLQLVESAQVDMSNELQKAIFTDSTHFNPVDLVCATKDVEGKSFDLLQYRDMSTGFITEKTKDGKKLKAQELPGLWNGAMANWNTIFVEVPLDTFNPVKTVNDLLRPAHQN</sequence>
<protein>
    <recommendedName>
        <fullName evidence="1">DUF4301 domain-containing protein</fullName>
    </recommendedName>
</protein>
<reference evidence="3" key="1">
    <citation type="submission" date="2018-05" db="EMBL/GenBank/DDBJ databases">
        <title>Pseudarcicella sp. HME7025 Genome sequencing and assembly.</title>
        <authorList>
            <person name="Kim H."/>
            <person name="Kang H."/>
            <person name="Joh K."/>
        </authorList>
    </citation>
    <scope>NUCLEOTIDE SEQUENCE [LARGE SCALE GENOMIC DNA]</scope>
    <source>
        <strain evidence="3">HME7025</strain>
    </source>
</reference>
<dbReference type="Pfam" id="PF14134">
    <property type="entry name" value="DUF4301"/>
    <property type="match status" value="1"/>
</dbReference>
<dbReference type="SUPFAM" id="SSF53448">
    <property type="entry name" value="Nucleotide-diphospho-sugar transferases"/>
    <property type="match status" value="1"/>
</dbReference>
<proteinExistence type="predicted"/>
<feature type="domain" description="DUF4301" evidence="1">
    <location>
        <begin position="20"/>
        <end position="507"/>
    </location>
</feature>
<dbReference type="InterPro" id="IPR029044">
    <property type="entry name" value="Nucleotide-diphossugar_trans"/>
</dbReference>
<evidence type="ECO:0000313" key="3">
    <source>
        <dbReference type="Proteomes" id="UP000245468"/>
    </source>
</evidence>
<dbReference type="InterPro" id="IPR025393">
    <property type="entry name" value="DUF4301"/>
</dbReference>
<keyword evidence="3" id="KW-1185">Reference proteome</keyword>
<gene>
    <name evidence="2" type="ORF">HME7025_02296</name>
</gene>
<dbReference type="Proteomes" id="UP000245468">
    <property type="component" value="Chromosome"/>
</dbReference>
<dbReference type="EMBL" id="CP029346">
    <property type="protein sequence ID" value="AWL10138.1"/>
    <property type="molecule type" value="Genomic_DNA"/>
</dbReference>
<dbReference type="KEGG" id="psez:HME7025_02296"/>